<evidence type="ECO:0000256" key="1">
    <source>
        <dbReference type="ARBA" id="ARBA00023002"/>
    </source>
</evidence>
<dbReference type="InterPro" id="IPR036188">
    <property type="entry name" value="FAD/NAD-bd_sf"/>
</dbReference>
<dbReference type="Pfam" id="PF01494">
    <property type="entry name" value="FAD_binding_3"/>
    <property type="match status" value="1"/>
</dbReference>
<evidence type="ECO:0000313" key="4">
    <source>
        <dbReference type="EMBL" id="CCH74956.1"/>
    </source>
</evidence>
<dbReference type="RefSeq" id="WP_048700316.1">
    <property type="nucleotide sequence ID" value="NZ_HG764815.1"/>
</dbReference>
<dbReference type="EMBL" id="CAJA01000444">
    <property type="protein sequence ID" value="CCH74956.1"/>
    <property type="molecule type" value="Genomic_DNA"/>
</dbReference>
<organism evidence="4 5">
    <name type="scientific">Nostocoides australiense Ben110</name>
    <dbReference type="NCBI Taxonomy" id="1193182"/>
    <lineage>
        <taxon>Bacteria</taxon>
        <taxon>Bacillati</taxon>
        <taxon>Actinomycetota</taxon>
        <taxon>Actinomycetes</taxon>
        <taxon>Micrococcales</taxon>
        <taxon>Intrasporangiaceae</taxon>
        <taxon>Nostocoides</taxon>
    </lineage>
</organism>
<dbReference type="InterPro" id="IPR050493">
    <property type="entry name" value="FAD-dep_Monooxygenase_BioMet"/>
</dbReference>
<evidence type="ECO:0000313" key="5">
    <source>
        <dbReference type="Proteomes" id="UP000035763"/>
    </source>
</evidence>
<name>W6K1N2_9MICO</name>
<dbReference type="OrthoDB" id="3356051at2"/>
<dbReference type="PANTHER" id="PTHR13789">
    <property type="entry name" value="MONOOXYGENASE"/>
    <property type="match status" value="1"/>
</dbReference>
<reference evidence="4 5" key="1">
    <citation type="journal article" date="2013" name="ISME J.">
        <title>A metabolic model for members of the genus Tetrasphaera involved in enhanced biological phosphorus removal.</title>
        <authorList>
            <person name="Kristiansen R."/>
            <person name="Nguyen H.T.T."/>
            <person name="Saunders A.M."/>
            <person name="Nielsen J.L."/>
            <person name="Wimmer R."/>
            <person name="Le V.Q."/>
            <person name="McIlroy S.J."/>
            <person name="Petrovski S."/>
            <person name="Seviour R.J."/>
            <person name="Calteau A."/>
            <person name="Nielsen K.L."/>
            <person name="Nielsen P.H."/>
        </authorList>
    </citation>
    <scope>NUCLEOTIDE SEQUENCE [LARGE SCALE GENOMIC DNA]</scope>
    <source>
        <strain evidence="4 5">Ben110</strain>
    </source>
</reference>
<evidence type="ECO:0000259" key="3">
    <source>
        <dbReference type="Pfam" id="PF01494"/>
    </source>
</evidence>
<proteinExistence type="predicted"/>
<evidence type="ECO:0000256" key="2">
    <source>
        <dbReference type="ARBA" id="ARBA00023033"/>
    </source>
</evidence>
<dbReference type="STRING" id="1193182.BN11_4990016"/>
<dbReference type="PANTHER" id="PTHR13789:SF309">
    <property type="entry name" value="PUTATIVE (AFU_ORTHOLOGUE AFUA_6G14510)-RELATED"/>
    <property type="match status" value="1"/>
</dbReference>
<dbReference type="PRINTS" id="PR00420">
    <property type="entry name" value="RNGMNOXGNASE"/>
</dbReference>
<dbReference type="InterPro" id="IPR002938">
    <property type="entry name" value="FAD-bd"/>
</dbReference>
<keyword evidence="5" id="KW-1185">Reference proteome</keyword>
<dbReference type="AlphaFoldDB" id="W6K1N2"/>
<dbReference type="Proteomes" id="UP000035763">
    <property type="component" value="Unassembled WGS sequence"/>
</dbReference>
<sequence length="409" mass="44607">MPTTPRGRVAVIGCGPAGMAATLSIAQGGHDVMLLERYPQARPAGNILNLWPPPIKALGLMGVDTADLGAPCESQFRRADGRVRARVRLPQNVIDDFGGGFIGMLRPQLYRRLQSALPDGALRVNARVESVEQDESAVRITMADGEVHEVDVLVGADGIDSLVRRTLWGDSPKREHDLHIFGGFTFDAPVSAQEGLCVVSHNRTIQGSWTSILHEGRRGYQWWVLGAHDGTAEITGDWKTEAVRMGAGFAAPLPELIAATAPSDVQRWVIRDRLPLTQWSSGRVTLVGDAAHPTSPYAAYGAGMAIEDGYFLGRRLAGVDLRDYQAVRMALQDFEEPRRGHTAFQSTLAYRLGQAFHHAPAALRPVRDLVFDRTPLLQKVIGEKAPSEILEQLAAIDIAEARFRHELGA</sequence>
<dbReference type="SUPFAM" id="SSF51905">
    <property type="entry name" value="FAD/NAD(P)-binding domain"/>
    <property type="match status" value="1"/>
</dbReference>
<keyword evidence="2" id="KW-0503">Monooxygenase</keyword>
<comment type="caution">
    <text evidence="4">The sequence shown here is derived from an EMBL/GenBank/DDBJ whole genome shotgun (WGS) entry which is preliminary data.</text>
</comment>
<gene>
    <name evidence="4" type="ORF">BN11_4990016</name>
</gene>
<feature type="domain" description="FAD-binding" evidence="3">
    <location>
        <begin position="8"/>
        <end position="319"/>
    </location>
</feature>
<dbReference type="Gene3D" id="3.50.50.60">
    <property type="entry name" value="FAD/NAD(P)-binding domain"/>
    <property type="match status" value="1"/>
</dbReference>
<accession>W6K1N2</accession>
<protein>
    <recommendedName>
        <fullName evidence="3">FAD-binding domain-containing protein</fullName>
    </recommendedName>
</protein>
<keyword evidence="1" id="KW-0560">Oxidoreductase</keyword>
<dbReference type="GO" id="GO:0071949">
    <property type="term" value="F:FAD binding"/>
    <property type="evidence" value="ECO:0007669"/>
    <property type="project" value="InterPro"/>
</dbReference>
<dbReference type="GO" id="GO:0004497">
    <property type="term" value="F:monooxygenase activity"/>
    <property type="evidence" value="ECO:0007669"/>
    <property type="project" value="UniProtKB-KW"/>
</dbReference>